<name>A0A6P8I8Q3_ACTTE</name>
<dbReference type="RefSeq" id="XP_031561472.1">
    <property type="nucleotide sequence ID" value="XM_031705612.1"/>
</dbReference>
<evidence type="ECO:0000256" key="1">
    <source>
        <dbReference type="SAM" id="MobiDB-lite"/>
    </source>
</evidence>
<dbReference type="AlphaFoldDB" id="A0A6P8I8Q3"/>
<dbReference type="KEGG" id="aten:116297394"/>
<feature type="region of interest" description="Disordered" evidence="1">
    <location>
        <begin position="145"/>
        <end position="219"/>
    </location>
</feature>
<dbReference type="GeneID" id="116297394"/>
<feature type="compositionally biased region" description="Basic and acidic residues" evidence="1">
    <location>
        <begin position="145"/>
        <end position="181"/>
    </location>
</feature>
<dbReference type="PANTHER" id="PTHR24024:SF18">
    <property type="entry name" value="SHORT-CHAIN COLLAGEN C4-LIKE"/>
    <property type="match status" value="1"/>
</dbReference>
<dbReference type="GO" id="GO:0005615">
    <property type="term" value="C:extracellular space"/>
    <property type="evidence" value="ECO:0007669"/>
    <property type="project" value="TreeGrafter"/>
</dbReference>
<sequence length="410" mass="46221">MKVLGQLKLYFTRFLALLAGTHHGEISKTILCVTTALYLACQIVVVLNRDQCSAKVLAELSRANERLHRVESTLETLEHTVVGLLKDKGRTRGIVERVVRSTHGRAGRQATRRSRNEIRYLKRKMKSLEKRLLLSLNKTNDSEGRRCIHLDMRPAKDKIKNNMGTKEPKTPKQEASGRDNQSDSSKSSSSGKQADQRKKQTTKRKTSRRNTVFTRWGRTQCRTSNKSRTSLVYSGRVAASHYTHKGGGSNYLCLPERALYTNQGNISEDQSAHLYPVKYGKVMNTFYKFSPNVLKNFSPADQKRLTASFDFMDVPCAVCRVDGATSVLMIPARNVCPRTGDRQYHGYLMSQKHDYGKSEFICVDVEAEGIPNTRNPNGDAFLHLTEFKCGSPSCRGYQQHKALSCSVCTE</sequence>
<gene>
    <name evidence="3" type="primary">LOC116297394</name>
</gene>
<dbReference type="InParanoid" id="A0A6P8I8Q3"/>
<accession>A0A6P8I8Q3</accession>
<keyword evidence="2" id="KW-1185">Reference proteome</keyword>
<evidence type="ECO:0000313" key="3">
    <source>
        <dbReference type="RefSeq" id="XP_031561472.1"/>
    </source>
</evidence>
<dbReference type="InterPro" id="IPR051077">
    <property type="entry name" value="Ca-dependent_lectin"/>
</dbReference>
<feature type="compositionally biased region" description="Low complexity" evidence="1">
    <location>
        <begin position="182"/>
        <end position="193"/>
    </location>
</feature>
<dbReference type="Proteomes" id="UP000515163">
    <property type="component" value="Unplaced"/>
</dbReference>
<dbReference type="OrthoDB" id="5988943at2759"/>
<proteinExistence type="predicted"/>
<protein>
    <submittedName>
        <fullName evidence="3">Uncharacterized protein LOC116297394 isoform X1</fullName>
    </submittedName>
</protein>
<evidence type="ECO:0000313" key="2">
    <source>
        <dbReference type="Proteomes" id="UP000515163"/>
    </source>
</evidence>
<organism evidence="2 3">
    <name type="scientific">Actinia tenebrosa</name>
    <name type="common">Australian red waratah sea anemone</name>
    <dbReference type="NCBI Taxonomy" id="6105"/>
    <lineage>
        <taxon>Eukaryota</taxon>
        <taxon>Metazoa</taxon>
        <taxon>Cnidaria</taxon>
        <taxon>Anthozoa</taxon>
        <taxon>Hexacorallia</taxon>
        <taxon>Actiniaria</taxon>
        <taxon>Actiniidae</taxon>
        <taxon>Actinia</taxon>
    </lineage>
</organism>
<reference evidence="3" key="1">
    <citation type="submission" date="2025-08" db="UniProtKB">
        <authorList>
            <consortium name="RefSeq"/>
        </authorList>
    </citation>
    <scope>IDENTIFICATION</scope>
    <source>
        <tissue evidence="3">Tentacle</tissue>
    </source>
</reference>
<feature type="compositionally biased region" description="Basic residues" evidence="1">
    <location>
        <begin position="199"/>
        <end position="208"/>
    </location>
</feature>
<dbReference type="PANTHER" id="PTHR24024">
    <property type="entry name" value="PULMONARY SURFACTANT-ASSOCIATED PROTEIN A"/>
    <property type="match status" value="1"/>
</dbReference>